<gene>
    <name evidence="2" type="ORF">KL859_15200</name>
</gene>
<evidence type="ECO:0008006" key="4">
    <source>
        <dbReference type="Google" id="ProtNLM"/>
    </source>
</evidence>
<keyword evidence="3" id="KW-1185">Reference proteome</keyword>
<dbReference type="EMBL" id="JAHBOM010000010">
    <property type="protein sequence ID" value="MBU8824210.1"/>
    <property type="molecule type" value="Genomic_DNA"/>
</dbReference>
<reference evidence="2 3" key="1">
    <citation type="submission" date="2021-05" db="EMBL/GenBank/DDBJ databases">
        <title>Draft Genome Sequences of Clinical Respiratory Isolates of Mycobacterium goodii Recovered in Ireland.</title>
        <authorList>
            <person name="Flanagan P.R."/>
            <person name="Mok S."/>
            <person name="Roycroft E."/>
            <person name="Rogers T.R."/>
            <person name="Fitzgibbon M."/>
        </authorList>
    </citation>
    <scope>NUCLEOTIDE SEQUENCE [LARGE SCALE GENOMIC DNA]</scope>
    <source>
        <strain evidence="2 3">14IE55</strain>
    </source>
</reference>
<evidence type="ECO:0000313" key="2">
    <source>
        <dbReference type="EMBL" id="MBU8824210.1"/>
    </source>
</evidence>
<evidence type="ECO:0000313" key="3">
    <source>
        <dbReference type="Proteomes" id="UP000696413"/>
    </source>
</evidence>
<sequence length="492" mass="49968">MRLALRPYVTAGVAIVGAGVIAATPITATAPEIQNRAVTLSAAVQNLDLPSPVDVTPYAAVLAGSSFVNPVARWAEVIALTVTRVNELANAVMADPAPVLRQIIANQTGYAELIGTSLSTTVQNAINLVSIYMPDYLEEIRAQLEAGDISTAGNTLGNSLITIGSTFFPMLDLLKIPNEIVGNLSAVLDEFAPESFRDLGLVGLAGMGTLYAAVGYVKSGMTPIVKNLYDAVQTGDMVKLVSTIINVPADTVSSILNGSYVPPNRPGRPGYWTDGLLTAGAWAPLHSVLVDIPKAIAAVIAPPAASPTAVSDLESITASTGSGSAVPDGTSTAITAADAGSTGVADSPSAAQPVTTEKAEPATEPGTVGKAEPATVETSATDSGPESSAPEAATSPDIEADTPAATQDKVTTKPAKSLVRDSMIAIPGRAGVDTDAGKKVVKSVAAVGDRVSATIERIGDTIGQKIRKALDKPVKQTGPADADSGKSPGDAE</sequence>
<dbReference type="Proteomes" id="UP000696413">
    <property type="component" value="Unassembled WGS sequence"/>
</dbReference>
<feature type="compositionally biased region" description="Polar residues" evidence="1">
    <location>
        <begin position="376"/>
        <end position="386"/>
    </location>
</feature>
<accession>A0ABS6HRP0</accession>
<feature type="region of interest" description="Disordered" evidence="1">
    <location>
        <begin position="469"/>
        <end position="492"/>
    </location>
</feature>
<name>A0ABS6HRP0_MYCGD</name>
<dbReference type="RefSeq" id="WP_214395037.1">
    <property type="nucleotide sequence ID" value="NZ_JAHBOL010000014.1"/>
</dbReference>
<evidence type="ECO:0000256" key="1">
    <source>
        <dbReference type="SAM" id="MobiDB-lite"/>
    </source>
</evidence>
<feature type="region of interest" description="Disordered" evidence="1">
    <location>
        <begin position="338"/>
        <end position="416"/>
    </location>
</feature>
<proteinExistence type="predicted"/>
<protein>
    <recommendedName>
        <fullName evidence="4">PE-PGRS family protein</fullName>
    </recommendedName>
</protein>
<organism evidence="2 3">
    <name type="scientific">Mycolicibacterium goodii</name>
    <name type="common">Mycobacterium goodii</name>
    <dbReference type="NCBI Taxonomy" id="134601"/>
    <lineage>
        <taxon>Bacteria</taxon>
        <taxon>Bacillati</taxon>
        <taxon>Actinomycetota</taxon>
        <taxon>Actinomycetes</taxon>
        <taxon>Mycobacteriales</taxon>
        <taxon>Mycobacteriaceae</taxon>
        <taxon>Mycolicibacterium</taxon>
    </lineage>
</organism>
<comment type="caution">
    <text evidence="2">The sequence shown here is derived from an EMBL/GenBank/DDBJ whole genome shotgun (WGS) entry which is preliminary data.</text>
</comment>